<dbReference type="KEGG" id="crie:AK829_01165"/>
<keyword evidence="4" id="KW-0418">Kinase</keyword>
<keyword evidence="2" id="KW-0067">ATP-binding</keyword>
<dbReference type="InterPro" id="IPR036554">
    <property type="entry name" value="GHMP_kinase_C_sf"/>
</dbReference>
<reference evidence="4 5" key="1">
    <citation type="submission" date="2015-08" db="EMBL/GenBank/DDBJ databases">
        <authorList>
            <person name="Babu N.S."/>
            <person name="Beckwith C.J."/>
            <person name="Beseler K.G."/>
            <person name="Brison A."/>
            <person name="Carone J.V."/>
            <person name="Caskin T.P."/>
            <person name="Diamond M."/>
            <person name="Durham M.E."/>
            <person name="Foxe J.M."/>
            <person name="Go M."/>
            <person name="Henderson B.A."/>
            <person name="Jones I.B."/>
            <person name="McGettigan J.A."/>
            <person name="Micheletti S.J."/>
            <person name="Nasrallah M.E."/>
            <person name="Ortiz D."/>
            <person name="Piller C.R."/>
            <person name="Privatt S.R."/>
            <person name="Schneider S.L."/>
            <person name="Sharp S."/>
            <person name="Smith T.C."/>
            <person name="Stanton J.D."/>
            <person name="Ullery H.E."/>
            <person name="Wilson R.J."/>
            <person name="Serrano M.G."/>
            <person name="Buck G."/>
            <person name="Lee V."/>
            <person name="Wang Y."/>
            <person name="Carvalho R."/>
            <person name="Voegtly L."/>
            <person name="Shi R."/>
            <person name="Duckworth R."/>
            <person name="Johnson A."/>
            <person name="Loviza R."/>
            <person name="Walstead R."/>
            <person name="Shah Z."/>
            <person name="Kiflezghi M."/>
            <person name="Wade K."/>
            <person name="Ball S.L."/>
            <person name="Bradley K.W."/>
            <person name="Asai D.J."/>
            <person name="Bowman C.A."/>
            <person name="Russell D.A."/>
            <person name="Pope W.H."/>
            <person name="Jacobs-Sera D."/>
            <person name="Hendrix R.W."/>
            <person name="Hatfull G.F."/>
        </authorList>
    </citation>
    <scope>NUCLEOTIDE SEQUENCE [LARGE SCALE GENOMIC DNA]</scope>
    <source>
        <strain evidence="4 5">PUDD_83A45</strain>
    </source>
</reference>
<dbReference type="GO" id="GO:0016301">
    <property type="term" value="F:kinase activity"/>
    <property type="evidence" value="ECO:0007669"/>
    <property type="project" value="UniProtKB-KW"/>
</dbReference>
<feature type="domain" description="Galactokinase N-terminal" evidence="3">
    <location>
        <begin position="20"/>
        <end position="68"/>
    </location>
</feature>
<sequence>MAKLTEAAKATKAAEKVRALHTQRTGAQPAHVATAPATWVLIGENVDHFGGVTVVGLGDLRAAAAVSPREDDLITLHAESPHSPVATGEATLAQLAEDAIEDPLMRRVVGLVQTMITRQVLSRDTAGLDITVVSEIPVGAGLGALYAGDAAIALALAGGNAEVNDPPMRTRLAEVCSHAVGTYSSLAVLRARHTVALRGTPEQVTVVDYADGSVAPAPHPGKLGVRIFSIAKAWGQPYGEQKERIATWRGFIDDAVGNFGVASLRELPDNVDRVVEWVEARRDAGDETAPEPQTARRWVQFCETETLRSLAAAKALRSRRGNELFTLLNSPTEAHDLETPDALVKLALQRGATAARPAAAGTSQAVIAFVPVQEADEFAKVFAKDFHVLEIRPGEAARLEDQVDNA</sequence>
<evidence type="ECO:0000256" key="1">
    <source>
        <dbReference type="ARBA" id="ARBA00022741"/>
    </source>
</evidence>
<protein>
    <submittedName>
        <fullName evidence="4">Galactokinase</fullName>
    </submittedName>
</protein>
<dbReference type="Pfam" id="PF10509">
    <property type="entry name" value="GalKase_gal_bdg"/>
    <property type="match status" value="1"/>
</dbReference>
<evidence type="ECO:0000313" key="5">
    <source>
        <dbReference type="Proteomes" id="UP000060016"/>
    </source>
</evidence>
<keyword evidence="4" id="KW-0808">Transferase</keyword>
<dbReference type="GO" id="GO:0005975">
    <property type="term" value="P:carbohydrate metabolic process"/>
    <property type="evidence" value="ECO:0007669"/>
    <property type="project" value="UniProtKB-ARBA"/>
</dbReference>
<accession>A0A0K1R9X3</accession>
<dbReference type="PATRIC" id="fig|156976.3.peg.222"/>
<proteinExistence type="predicted"/>
<gene>
    <name evidence="4" type="ORF">AK829_01165</name>
</gene>
<dbReference type="AlphaFoldDB" id="A0A0K1R9X3"/>
<dbReference type="SUPFAM" id="SSF54211">
    <property type="entry name" value="Ribosomal protein S5 domain 2-like"/>
    <property type="match status" value="1"/>
</dbReference>
<dbReference type="RefSeq" id="WP_052203516.1">
    <property type="nucleotide sequence ID" value="NZ_CP012342.1"/>
</dbReference>
<dbReference type="Gene3D" id="3.30.230.10">
    <property type="match status" value="1"/>
</dbReference>
<evidence type="ECO:0000259" key="3">
    <source>
        <dbReference type="Pfam" id="PF10509"/>
    </source>
</evidence>
<dbReference type="PRINTS" id="PR00959">
    <property type="entry name" value="MEVGALKINASE"/>
</dbReference>
<dbReference type="InterPro" id="IPR019539">
    <property type="entry name" value="GalKase_N"/>
</dbReference>
<dbReference type="Gene3D" id="3.30.70.890">
    <property type="entry name" value="GHMP kinase, C-terminal domain"/>
    <property type="match status" value="1"/>
</dbReference>
<dbReference type="GO" id="GO:0005524">
    <property type="term" value="F:ATP binding"/>
    <property type="evidence" value="ECO:0007669"/>
    <property type="project" value="UniProtKB-KW"/>
</dbReference>
<evidence type="ECO:0000313" key="4">
    <source>
        <dbReference type="EMBL" id="AKV58006.1"/>
    </source>
</evidence>
<name>A0A0K1R9X3_9CORY</name>
<dbReference type="STRING" id="156976.AK829_01165"/>
<dbReference type="InterPro" id="IPR014721">
    <property type="entry name" value="Ribsml_uS5_D2-typ_fold_subgr"/>
</dbReference>
<keyword evidence="5" id="KW-1185">Reference proteome</keyword>
<dbReference type="EMBL" id="CP012342">
    <property type="protein sequence ID" value="AKV58006.1"/>
    <property type="molecule type" value="Genomic_DNA"/>
</dbReference>
<evidence type="ECO:0000256" key="2">
    <source>
        <dbReference type="ARBA" id="ARBA00022840"/>
    </source>
</evidence>
<organism evidence="4 5">
    <name type="scientific">Corynebacterium riegelii</name>
    <dbReference type="NCBI Taxonomy" id="156976"/>
    <lineage>
        <taxon>Bacteria</taxon>
        <taxon>Bacillati</taxon>
        <taxon>Actinomycetota</taxon>
        <taxon>Actinomycetes</taxon>
        <taxon>Mycobacteriales</taxon>
        <taxon>Corynebacteriaceae</taxon>
        <taxon>Corynebacterium</taxon>
    </lineage>
</organism>
<keyword evidence="1" id="KW-0547">Nucleotide-binding</keyword>
<dbReference type="InterPro" id="IPR020568">
    <property type="entry name" value="Ribosomal_Su5_D2-typ_SF"/>
</dbReference>
<dbReference type="Proteomes" id="UP000060016">
    <property type="component" value="Chromosome"/>
</dbReference>
<dbReference type="SUPFAM" id="SSF55060">
    <property type="entry name" value="GHMP Kinase, C-terminal domain"/>
    <property type="match status" value="1"/>
</dbReference>